<accession>A0A1X9VNZ3</accession>
<sequence>MAKDIRKVFKMEHKTLYHPSVHIKLSDEWYNSTFTGSLYKYYSSFPSILLLLNKYISKDPKALMITLRKEINKLVKLLSDADFNNLLIDFNAVSKSKIKTREGLQKQIKNTSSDFDDLTLNLLSKVLNVDFVIFDESTMTMRDLTDSDSIQDNILFIYKGVDGYSVVGYRSDQEISDIHSRKQLPREIDAFLDKHNYFLGLIRAVFDMKSKVNLSVLYESLRGTLGVDRLLDSDIKLINKLTGVLLETSVFVKK</sequence>
<protein>
    <submittedName>
        <fullName evidence="1">Uncharacterized protein</fullName>
    </submittedName>
</protein>
<evidence type="ECO:0000313" key="1">
    <source>
        <dbReference type="EMBL" id="ARR75036.1"/>
    </source>
</evidence>
<reference evidence="1" key="1">
    <citation type="journal article" date="2017" name="ISME J.">
        <title>Genomic exploration of individual giant ocean viruses.</title>
        <authorList>
            <person name="Wilson W.H."/>
            <person name="Gilg I.C."/>
            <person name="Moniruzzaman M."/>
            <person name="Field E.K."/>
            <person name="Koren S."/>
            <person name="LeCleir G.R."/>
            <person name="Martinez Martinez J."/>
            <person name="Poulton N.J."/>
            <person name="Swan B.K."/>
            <person name="Stepanauskas R."/>
            <person name="Wilhelm S.W."/>
        </authorList>
    </citation>
    <scope>NUCLEOTIDE SEQUENCE</scope>
</reference>
<name>A0A1X9VNZ3_9VIRU</name>
<gene>
    <name evidence="1" type="ORF">SAGO17_00118</name>
</gene>
<organism evidence="1">
    <name type="scientific">Mimivirus AB-566-O17</name>
    <dbReference type="NCBI Taxonomy" id="1988039"/>
    <lineage>
        <taxon>Viruses</taxon>
        <taxon>Varidnaviria</taxon>
        <taxon>Bamfordvirae</taxon>
        <taxon>Nucleocytoviricota</taxon>
        <taxon>Megaviricetes</taxon>
        <taxon>Imitervirales</taxon>
        <taxon>Mimiviridae</taxon>
        <taxon>Megamimivirinae</taxon>
        <taxon>Mimivirus</taxon>
    </lineage>
</organism>
<proteinExistence type="predicted"/>
<dbReference type="EMBL" id="KY565530">
    <property type="protein sequence ID" value="ARR75036.1"/>
    <property type="molecule type" value="Genomic_DNA"/>
</dbReference>